<proteinExistence type="predicted"/>
<evidence type="ECO:0000313" key="2">
    <source>
        <dbReference type="Proteomes" id="UP001165064"/>
    </source>
</evidence>
<protein>
    <submittedName>
        <fullName evidence="1">Unnamed protein product</fullName>
    </submittedName>
</protein>
<comment type="caution">
    <text evidence="1">The sequence shown here is derived from an EMBL/GenBank/DDBJ whole genome shotgun (WGS) entry which is preliminary data.</text>
</comment>
<name>A0ACB5TZA9_AMBMO</name>
<dbReference type="Proteomes" id="UP001165064">
    <property type="component" value="Unassembled WGS sequence"/>
</dbReference>
<organism evidence="1 2">
    <name type="scientific">Ambrosiozyma monospora</name>
    <name type="common">Yeast</name>
    <name type="synonym">Endomycopsis monosporus</name>
    <dbReference type="NCBI Taxonomy" id="43982"/>
    <lineage>
        <taxon>Eukaryota</taxon>
        <taxon>Fungi</taxon>
        <taxon>Dikarya</taxon>
        <taxon>Ascomycota</taxon>
        <taxon>Saccharomycotina</taxon>
        <taxon>Pichiomycetes</taxon>
        <taxon>Pichiales</taxon>
        <taxon>Pichiaceae</taxon>
        <taxon>Ambrosiozyma</taxon>
    </lineage>
</organism>
<evidence type="ECO:0000313" key="1">
    <source>
        <dbReference type="EMBL" id="GME97781.1"/>
    </source>
</evidence>
<sequence>MGDSVFPRSLSIEEVHSIVSIERSKSTRSIKSLKKSLAMSAPGVPGSCSGLPKSGSAGSGSGSISTSASSRSIVEMLKNGDHDEFDELVIPDGSGRVLVRSPSGHSVKLPGLAGIGANCGNGSGLKSKRNSILKNRQFDSSTSLHSIIESESRIGVSKLAHPPVSAPVDDDEEEEEDESDHDLDIEEPEVDYIGRIGAATPRSEISAGDGCTIKGDSHGDGDSYEAKDVDELISMMDFSKGDEELDTDFDMDVNIDSPNAADDDDLYSIYDDHKKLDGELNVNIVRNN</sequence>
<dbReference type="EMBL" id="BSXS01010244">
    <property type="protein sequence ID" value="GME97781.1"/>
    <property type="molecule type" value="Genomic_DNA"/>
</dbReference>
<reference evidence="1" key="1">
    <citation type="submission" date="2023-04" db="EMBL/GenBank/DDBJ databases">
        <title>Ambrosiozyma monospora NBRC 10751.</title>
        <authorList>
            <person name="Ichikawa N."/>
            <person name="Sato H."/>
            <person name="Tonouchi N."/>
        </authorList>
    </citation>
    <scope>NUCLEOTIDE SEQUENCE</scope>
    <source>
        <strain evidence="1">NBRC 10751</strain>
    </source>
</reference>
<accession>A0ACB5TZA9</accession>
<keyword evidence="2" id="KW-1185">Reference proteome</keyword>
<gene>
    <name evidence="1" type="ORF">Amon02_001032500</name>
</gene>